<keyword evidence="2" id="KW-0732">Signal</keyword>
<dbReference type="Gene3D" id="3.40.50.1820">
    <property type="entry name" value="alpha/beta hydrolase"/>
    <property type="match status" value="1"/>
</dbReference>
<evidence type="ECO:0000256" key="1">
    <source>
        <dbReference type="ARBA" id="ARBA00022801"/>
    </source>
</evidence>
<dbReference type="InterPro" id="IPR049492">
    <property type="entry name" value="BD-FAE-like_dom"/>
</dbReference>
<evidence type="ECO:0000313" key="4">
    <source>
        <dbReference type="EMBL" id="SEG46089.1"/>
    </source>
</evidence>
<keyword evidence="5" id="KW-1185">Reference proteome</keyword>
<gene>
    <name evidence="4" type="ORF">SAMN04489712_105342</name>
</gene>
<dbReference type="Proteomes" id="UP000236723">
    <property type="component" value="Unassembled WGS sequence"/>
</dbReference>
<dbReference type="AlphaFoldDB" id="A0A1H6ABF5"/>
<feature type="domain" description="BD-FAE-like" evidence="3">
    <location>
        <begin position="92"/>
        <end position="287"/>
    </location>
</feature>
<evidence type="ECO:0000256" key="2">
    <source>
        <dbReference type="SAM" id="SignalP"/>
    </source>
</evidence>
<name>A0A1H6ABF5_9ACTN</name>
<dbReference type="SUPFAM" id="SSF53474">
    <property type="entry name" value="alpha/beta-Hydrolases"/>
    <property type="match status" value="1"/>
</dbReference>
<dbReference type="EMBL" id="FNVO01000005">
    <property type="protein sequence ID" value="SEG46089.1"/>
    <property type="molecule type" value="Genomic_DNA"/>
</dbReference>
<dbReference type="PANTHER" id="PTHR48081">
    <property type="entry name" value="AB HYDROLASE SUPERFAMILY PROTEIN C4A8.06C"/>
    <property type="match status" value="1"/>
</dbReference>
<proteinExistence type="predicted"/>
<evidence type="ECO:0000313" key="5">
    <source>
        <dbReference type="Proteomes" id="UP000236723"/>
    </source>
</evidence>
<protein>
    <submittedName>
        <fullName evidence="4">Acetyl esterase/lipase</fullName>
    </submittedName>
</protein>
<dbReference type="InterPro" id="IPR050300">
    <property type="entry name" value="GDXG_lipolytic_enzyme"/>
</dbReference>
<keyword evidence="1" id="KW-0378">Hydrolase</keyword>
<accession>A0A1H6ABF5</accession>
<sequence length="328" mass="34508">MRKVLVFGTALAAASLSTVAVPAEAHTEPGPAVNAPVTPGRGTVQTNPGGGVGVTARAVMVTPLPPKTATYSYGKGARQKLDAYWRDSGPDDAAPRPAVLILHGGYWMSGDKGSWRYMARRLVTRGYVVFSANYRLIPSSRWPSQREDVEAALDYIRSHAHRWNLDPSRIVVLGSSAGGHLATQLGTYGEGARRVRGVVALSPVVSPSQAYQDGGLAGADYPRVKLRHAVQMLVGCSPDEGAPECLDRLEDASSAAHAGAGDAPMLLVHSAEEFVPVSHSEGLAEALRAAGVPVTVRTVPGDAHGGTLLNDERLRESVIAWIDSVAKG</sequence>
<feature type="signal peptide" evidence="2">
    <location>
        <begin position="1"/>
        <end position="25"/>
    </location>
</feature>
<evidence type="ECO:0000259" key="3">
    <source>
        <dbReference type="Pfam" id="PF20434"/>
    </source>
</evidence>
<dbReference type="RefSeq" id="WP_235017865.1">
    <property type="nucleotide sequence ID" value="NZ_FNVO01000005.1"/>
</dbReference>
<feature type="chain" id="PRO_5009292506" evidence="2">
    <location>
        <begin position="26"/>
        <end position="328"/>
    </location>
</feature>
<dbReference type="Pfam" id="PF20434">
    <property type="entry name" value="BD-FAE"/>
    <property type="match status" value="1"/>
</dbReference>
<dbReference type="InterPro" id="IPR029058">
    <property type="entry name" value="AB_hydrolase_fold"/>
</dbReference>
<organism evidence="4 5">
    <name type="scientific">Thermomonospora echinospora</name>
    <dbReference type="NCBI Taxonomy" id="1992"/>
    <lineage>
        <taxon>Bacteria</taxon>
        <taxon>Bacillati</taxon>
        <taxon>Actinomycetota</taxon>
        <taxon>Actinomycetes</taxon>
        <taxon>Streptosporangiales</taxon>
        <taxon>Thermomonosporaceae</taxon>
        <taxon>Thermomonospora</taxon>
    </lineage>
</organism>
<dbReference type="GO" id="GO:0016787">
    <property type="term" value="F:hydrolase activity"/>
    <property type="evidence" value="ECO:0007669"/>
    <property type="project" value="UniProtKB-KW"/>
</dbReference>
<reference evidence="5" key="1">
    <citation type="submission" date="2016-10" db="EMBL/GenBank/DDBJ databases">
        <authorList>
            <person name="Varghese N."/>
            <person name="Submissions S."/>
        </authorList>
    </citation>
    <scope>NUCLEOTIDE SEQUENCE [LARGE SCALE GENOMIC DNA]</scope>
    <source>
        <strain evidence="5">DSM 43163</strain>
    </source>
</reference>